<dbReference type="Gene3D" id="3.40.50.150">
    <property type="entry name" value="Vaccinia Virus protein VP39"/>
    <property type="match status" value="1"/>
</dbReference>
<dbReference type="AlphaFoldDB" id="A0A7J6IZE0"/>
<reference evidence="2 3" key="2">
    <citation type="submission" date="2020-04" db="EMBL/GenBank/DDBJ databases">
        <title>Genome sequencing and assembly of multiple isolates from the Colletotrichum gloeosporioides species complex.</title>
        <authorList>
            <person name="Gan P."/>
            <person name="Shirasu K."/>
        </authorList>
    </citation>
    <scope>NUCLEOTIDE SEQUENCE [LARGE SCALE GENOMIC DNA]</scope>
    <source>
        <strain evidence="2 3">Nara gc5</strain>
    </source>
</reference>
<dbReference type="Proteomes" id="UP000011096">
    <property type="component" value="Unassembled WGS sequence"/>
</dbReference>
<name>A0A7J6IZE0_COLFN</name>
<gene>
    <name evidence="2" type="ORF">CGGC5_v009178</name>
</gene>
<feature type="region of interest" description="Disordered" evidence="1">
    <location>
        <begin position="1"/>
        <end position="80"/>
    </location>
</feature>
<sequence length="211" mass="22638">MADAPKPSQSVETTSPSKASPPQAEGTSSATEEAVSLPRAEQATADAASPKSWTLPSRSKTASPTVPGSPPGEHTARDEGGGIVAQQTPIEVDEQDNEDNSIPDEQLSVSAYTKSLSSSVVDYPTEHGRRYHAFRHGAYYGPNDEAELDRLDFLSDFLIKVMEGKLYHAPIDSNQVHRILDIGTGTGIWAVQIADEFPNAEICCTQDLLLS</sequence>
<organism evidence="2 3">
    <name type="scientific">Colletotrichum fructicola (strain Nara gc5)</name>
    <name type="common">Anthracnose fungus</name>
    <name type="synonym">Colletotrichum gloeosporioides (strain Nara gc5)</name>
    <dbReference type="NCBI Taxonomy" id="1213859"/>
    <lineage>
        <taxon>Eukaryota</taxon>
        <taxon>Fungi</taxon>
        <taxon>Dikarya</taxon>
        <taxon>Ascomycota</taxon>
        <taxon>Pezizomycotina</taxon>
        <taxon>Sordariomycetes</taxon>
        <taxon>Hypocreomycetidae</taxon>
        <taxon>Glomerellales</taxon>
        <taxon>Glomerellaceae</taxon>
        <taxon>Colletotrichum</taxon>
        <taxon>Colletotrichum gloeosporioides species complex</taxon>
    </lineage>
</organism>
<dbReference type="OrthoDB" id="2013972at2759"/>
<dbReference type="GeneID" id="90980028"/>
<evidence type="ECO:0000313" key="2">
    <source>
        <dbReference type="EMBL" id="KAF4482348.1"/>
    </source>
</evidence>
<dbReference type="InParanoid" id="A0A7J6IZE0"/>
<proteinExistence type="predicted"/>
<feature type="compositionally biased region" description="Polar residues" evidence="1">
    <location>
        <begin position="51"/>
        <end position="66"/>
    </location>
</feature>
<dbReference type="SUPFAM" id="SSF53335">
    <property type="entry name" value="S-adenosyl-L-methionine-dependent methyltransferases"/>
    <property type="match status" value="1"/>
</dbReference>
<keyword evidence="3" id="KW-1185">Reference proteome</keyword>
<reference evidence="2 3" key="1">
    <citation type="submission" date="2012-08" db="EMBL/GenBank/DDBJ databases">
        <authorList>
            <person name="Gan P.H.P."/>
            <person name="Ikeda K."/>
            <person name="Irieda H."/>
            <person name="Narusaka M."/>
            <person name="O'Connell R.J."/>
            <person name="Narusaka Y."/>
            <person name="Takano Y."/>
            <person name="Kubo Y."/>
            <person name="Shirasu K."/>
        </authorList>
    </citation>
    <scope>NUCLEOTIDE SEQUENCE [LARGE SCALE GENOMIC DNA]</scope>
    <source>
        <strain evidence="2 3">Nara gc5</strain>
    </source>
</reference>
<dbReference type="EMBL" id="ANPB02000005">
    <property type="protein sequence ID" value="KAF4482348.1"/>
    <property type="molecule type" value="Genomic_DNA"/>
</dbReference>
<dbReference type="InterPro" id="IPR029063">
    <property type="entry name" value="SAM-dependent_MTases_sf"/>
</dbReference>
<protein>
    <submittedName>
        <fullName evidence="2">Secondary metabolism regulator LAE1</fullName>
    </submittedName>
</protein>
<comment type="caution">
    <text evidence="2">The sequence shown here is derived from an EMBL/GenBank/DDBJ whole genome shotgun (WGS) entry which is preliminary data.</text>
</comment>
<feature type="compositionally biased region" description="Polar residues" evidence="1">
    <location>
        <begin position="7"/>
        <end position="31"/>
    </location>
</feature>
<dbReference type="RefSeq" id="XP_066008418.1">
    <property type="nucleotide sequence ID" value="XM_066152129.1"/>
</dbReference>
<accession>A0A7J6IZE0</accession>
<evidence type="ECO:0000313" key="3">
    <source>
        <dbReference type="Proteomes" id="UP000011096"/>
    </source>
</evidence>
<evidence type="ECO:0000256" key="1">
    <source>
        <dbReference type="SAM" id="MobiDB-lite"/>
    </source>
</evidence>